<comment type="caution">
    <text evidence="4">The sequence shown here is derived from an EMBL/GenBank/DDBJ whole genome shotgun (WGS) entry which is preliminary data.</text>
</comment>
<dbReference type="PANTHER" id="PTHR35848">
    <property type="entry name" value="OXALATE-BINDING PROTEIN"/>
    <property type="match status" value="1"/>
</dbReference>
<protein>
    <recommendedName>
        <fullName evidence="2">Cupin type-1 domain-containing protein</fullName>
    </recommendedName>
</protein>
<evidence type="ECO:0000313" key="4">
    <source>
        <dbReference type="EMBL" id="CAF1630820.1"/>
    </source>
</evidence>
<dbReference type="EMBL" id="CAJOBC010111417">
    <property type="protein sequence ID" value="CAF4529702.1"/>
    <property type="molecule type" value="Genomic_DNA"/>
</dbReference>
<gene>
    <name evidence="4" type="ORF">GPM918_LOCUS44336</name>
    <name evidence="3" type="ORF">OVA965_LOCUS21706</name>
    <name evidence="6" type="ORF">SRO942_LOCUS46139</name>
    <name evidence="5" type="ORF">TMI583_LOCUS22417</name>
</gene>
<dbReference type="InterPro" id="IPR006045">
    <property type="entry name" value="Cupin_1"/>
</dbReference>
<dbReference type="Pfam" id="PF00190">
    <property type="entry name" value="Cupin_1"/>
    <property type="match status" value="1"/>
</dbReference>
<dbReference type="SMART" id="SM00835">
    <property type="entry name" value="Cupin_1"/>
    <property type="match status" value="1"/>
</dbReference>
<dbReference type="Gene3D" id="2.60.120.10">
    <property type="entry name" value="Jelly Rolls"/>
    <property type="match status" value="1"/>
</dbReference>
<dbReference type="InterPro" id="IPR011051">
    <property type="entry name" value="RmlC_Cupin_sf"/>
</dbReference>
<dbReference type="Proteomes" id="UP000681722">
    <property type="component" value="Unassembled WGS sequence"/>
</dbReference>
<evidence type="ECO:0000259" key="2">
    <source>
        <dbReference type="SMART" id="SM00835"/>
    </source>
</evidence>
<keyword evidence="1" id="KW-0479">Metal-binding</keyword>
<feature type="domain" description="Cupin type-1" evidence="2">
    <location>
        <begin position="1"/>
        <end position="140"/>
    </location>
</feature>
<dbReference type="SUPFAM" id="SSF51182">
    <property type="entry name" value="RmlC-like cupins"/>
    <property type="match status" value="1"/>
</dbReference>
<dbReference type="CDD" id="cd20305">
    <property type="entry name" value="cupin_OxDC_C"/>
    <property type="match status" value="1"/>
</dbReference>
<accession>A0A816DB97</accession>
<dbReference type="InterPro" id="IPR014710">
    <property type="entry name" value="RmlC-like_jellyroll"/>
</dbReference>
<dbReference type="EMBL" id="CAJNOK010011981">
    <property type="protein sequence ID" value="CAF1153077.1"/>
    <property type="molecule type" value="Genomic_DNA"/>
</dbReference>
<sequence>MLAQQPVKTSGGEVRITDTNNFPISKTISAAHVIINPGALRELHWHPQSDEWSYFIRGKARITIFASGGMARTFNYQAGDVGIVPRSMAHYVENIGDEPVEMLECFKSSTFQEFSLEQWLATSPPQMVAEHMNLNGTDKKKFLEGLSAKKDPVKSKL</sequence>
<evidence type="ECO:0000313" key="7">
    <source>
        <dbReference type="Proteomes" id="UP000663829"/>
    </source>
</evidence>
<dbReference type="EMBL" id="CAJNOQ010043580">
    <property type="protein sequence ID" value="CAF1630820.1"/>
    <property type="molecule type" value="Genomic_DNA"/>
</dbReference>
<dbReference type="Proteomes" id="UP000663829">
    <property type="component" value="Unassembled WGS sequence"/>
</dbReference>
<evidence type="ECO:0000313" key="5">
    <source>
        <dbReference type="EMBL" id="CAF3962311.1"/>
    </source>
</evidence>
<proteinExistence type="predicted"/>
<keyword evidence="7" id="KW-1185">Reference proteome</keyword>
<dbReference type="GO" id="GO:0046872">
    <property type="term" value="F:metal ion binding"/>
    <property type="evidence" value="ECO:0007669"/>
    <property type="project" value="UniProtKB-KW"/>
</dbReference>
<name>A0A816DB97_9BILA</name>
<dbReference type="Proteomes" id="UP000677228">
    <property type="component" value="Unassembled WGS sequence"/>
</dbReference>
<dbReference type="OrthoDB" id="10263073at2759"/>
<dbReference type="PANTHER" id="PTHR35848:SF9">
    <property type="entry name" value="SLL1358 PROTEIN"/>
    <property type="match status" value="1"/>
</dbReference>
<evidence type="ECO:0000313" key="3">
    <source>
        <dbReference type="EMBL" id="CAF1153077.1"/>
    </source>
</evidence>
<organism evidence="4 7">
    <name type="scientific">Didymodactylos carnosus</name>
    <dbReference type="NCBI Taxonomy" id="1234261"/>
    <lineage>
        <taxon>Eukaryota</taxon>
        <taxon>Metazoa</taxon>
        <taxon>Spiralia</taxon>
        <taxon>Gnathifera</taxon>
        <taxon>Rotifera</taxon>
        <taxon>Eurotatoria</taxon>
        <taxon>Bdelloidea</taxon>
        <taxon>Philodinida</taxon>
        <taxon>Philodinidae</taxon>
        <taxon>Didymodactylos</taxon>
    </lineage>
</organism>
<evidence type="ECO:0000256" key="1">
    <source>
        <dbReference type="ARBA" id="ARBA00022723"/>
    </source>
</evidence>
<dbReference type="AlphaFoldDB" id="A0A816DB97"/>
<dbReference type="EMBL" id="CAJOBA010032099">
    <property type="protein sequence ID" value="CAF3962311.1"/>
    <property type="molecule type" value="Genomic_DNA"/>
</dbReference>
<dbReference type="InterPro" id="IPR051610">
    <property type="entry name" value="GPI/OXD"/>
</dbReference>
<reference evidence="4" key="1">
    <citation type="submission" date="2021-02" db="EMBL/GenBank/DDBJ databases">
        <authorList>
            <person name="Nowell W R."/>
        </authorList>
    </citation>
    <scope>NUCLEOTIDE SEQUENCE</scope>
</reference>
<evidence type="ECO:0000313" key="6">
    <source>
        <dbReference type="EMBL" id="CAF4529702.1"/>
    </source>
</evidence>
<dbReference type="Proteomes" id="UP000682733">
    <property type="component" value="Unassembled WGS sequence"/>
</dbReference>